<dbReference type="CDD" id="cd18807">
    <property type="entry name" value="SF1_C_UvrD"/>
    <property type="match status" value="1"/>
</dbReference>
<keyword evidence="7 11" id="KW-0238">DNA-binding</keyword>
<organism evidence="15 16">
    <name type="scientific">Ketobacter alkanivorans</name>
    <dbReference type="NCBI Taxonomy" id="1917421"/>
    <lineage>
        <taxon>Bacteria</taxon>
        <taxon>Pseudomonadati</taxon>
        <taxon>Pseudomonadota</taxon>
        <taxon>Gammaproteobacteria</taxon>
        <taxon>Pseudomonadales</taxon>
        <taxon>Ketobacteraceae</taxon>
        <taxon>Ketobacter</taxon>
    </lineage>
</organism>
<evidence type="ECO:0000256" key="10">
    <source>
        <dbReference type="ARBA" id="ARBA00048988"/>
    </source>
</evidence>
<dbReference type="InterPro" id="IPR027417">
    <property type="entry name" value="P-loop_NTPase"/>
</dbReference>
<feature type="binding site" evidence="12">
    <location>
        <begin position="23"/>
        <end position="30"/>
    </location>
    <ligand>
        <name>ATP</name>
        <dbReference type="ChEBI" id="CHEBI:30616"/>
    </ligand>
</feature>
<evidence type="ECO:0000256" key="8">
    <source>
        <dbReference type="ARBA" id="ARBA00023235"/>
    </source>
</evidence>
<gene>
    <name evidence="11 15" type="primary">rep</name>
    <name evidence="15" type="ORF">Kalk_09470</name>
</gene>
<evidence type="ECO:0000259" key="14">
    <source>
        <dbReference type="PROSITE" id="PS51217"/>
    </source>
</evidence>
<dbReference type="AlphaFoldDB" id="A0A2K9LRM8"/>
<accession>A0A2K9LRM8</accession>
<reference evidence="16" key="1">
    <citation type="submission" date="2017-08" db="EMBL/GenBank/DDBJ databases">
        <title>Direct submision.</title>
        <authorList>
            <person name="Kim S.-J."/>
            <person name="Rhee S.-K."/>
        </authorList>
    </citation>
    <scope>NUCLEOTIDE SEQUENCE [LARGE SCALE GENOMIC DNA]</scope>
    <source>
        <strain evidence="16">GI5</strain>
    </source>
</reference>
<keyword evidence="8 11" id="KW-0413">Isomerase</keyword>
<evidence type="ECO:0000313" key="15">
    <source>
        <dbReference type="EMBL" id="AUM14900.1"/>
    </source>
</evidence>
<evidence type="ECO:0000256" key="3">
    <source>
        <dbReference type="ARBA" id="ARBA00022741"/>
    </source>
</evidence>
<dbReference type="Gene3D" id="1.10.486.10">
    <property type="entry name" value="PCRA, domain 4"/>
    <property type="match status" value="1"/>
</dbReference>
<dbReference type="PROSITE" id="PS51217">
    <property type="entry name" value="UVRD_HELICASE_CTER"/>
    <property type="match status" value="1"/>
</dbReference>
<dbReference type="InterPro" id="IPR014016">
    <property type="entry name" value="UvrD-like_ATP-bd"/>
</dbReference>
<evidence type="ECO:0000256" key="11">
    <source>
        <dbReference type="HAMAP-Rule" id="MF_01920"/>
    </source>
</evidence>
<evidence type="ECO:0000259" key="13">
    <source>
        <dbReference type="PROSITE" id="PS51198"/>
    </source>
</evidence>
<evidence type="ECO:0000256" key="7">
    <source>
        <dbReference type="ARBA" id="ARBA00023125"/>
    </source>
</evidence>
<proteinExistence type="inferred from homology"/>
<dbReference type="RefSeq" id="WP_101896269.1">
    <property type="nucleotide sequence ID" value="NZ_CP022684.1"/>
</dbReference>
<evidence type="ECO:0000256" key="1">
    <source>
        <dbReference type="ARBA" id="ARBA00009922"/>
    </source>
</evidence>
<dbReference type="GO" id="GO:0043138">
    <property type="term" value="F:3'-5' DNA helicase activity"/>
    <property type="evidence" value="ECO:0007669"/>
    <property type="project" value="UniProtKB-UniRule"/>
</dbReference>
<keyword evidence="2 11" id="KW-0235">DNA replication</keyword>
<feature type="domain" description="UvrD-like helicase ATP-binding" evidence="13">
    <location>
        <begin position="2"/>
        <end position="281"/>
    </location>
</feature>
<evidence type="ECO:0000256" key="5">
    <source>
        <dbReference type="ARBA" id="ARBA00022806"/>
    </source>
</evidence>
<comment type="similarity">
    <text evidence="1 11">Belongs to the helicase family. UvrD subfamily.</text>
</comment>
<comment type="function">
    <text evidence="11">Rep helicase is a single-stranded DNA-dependent ATPase involved in DNA replication; it can initiate unwinding at a nick in the DNA. It binds to the single-stranded DNA and acts in a progressive fashion along the DNA in the 3' to 5' direction.</text>
</comment>
<dbReference type="SUPFAM" id="SSF52540">
    <property type="entry name" value="P-loop containing nucleoside triphosphate hydrolases"/>
    <property type="match status" value="1"/>
</dbReference>
<dbReference type="InterPro" id="IPR013986">
    <property type="entry name" value="DExx_box_DNA_helicase_dom_sf"/>
</dbReference>
<dbReference type="Gene3D" id="1.10.10.160">
    <property type="match status" value="1"/>
</dbReference>
<evidence type="ECO:0000256" key="9">
    <source>
        <dbReference type="ARBA" id="ARBA00034617"/>
    </source>
</evidence>
<dbReference type="GO" id="GO:0000725">
    <property type="term" value="P:recombinational repair"/>
    <property type="evidence" value="ECO:0007669"/>
    <property type="project" value="TreeGrafter"/>
</dbReference>
<comment type="catalytic activity">
    <reaction evidence="10 11">
        <text>ATP + H2O = ADP + phosphate + H(+)</text>
        <dbReference type="Rhea" id="RHEA:13065"/>
        <dbReference type="ChEBI" id="CHEBI:15377"/>
        <dbReference type="ChEBI" id="CHEBI:15378"/>
        <dbReference type="ChEBI" id="CHEBI:30616"/>
        <dbReference type="ChEBI" id="CHEBI:43474"/>
        <dbReference type="ChEBI" id="CHEBI:456216"/>
        <dbReference type="EC" id="5.6.2.4"/>
    </reaction>
</comment>
<dbReference type="PROSITE" id="PS51198">
    <property type="entry name" value="UVRD_HELICASE_ATP_BIND"/>
    <property type="match status" value="1"/>
</dbReference>
<evidence type="ECO:0000313" key="16">
    <source>
        <dbReference type="Proteomes" id="UP000235116"/>
    </source>
</evidence>
<dbReference type="GO" id="GO:0005524">
    <property type="term" value="F:ATP binding"/>
    <property type="evidence" value="ECO:0007669"/>
    <property type="project" value="UniProtKB-UniRule"/>
</dbReference>
<keyword evidence="3 11" id="KW-0547">Nucleotide-binding</keyword>
<keyword evidence="16" id="KW-1185">Reference proteome</keyword>
<feature type="domain" description="UvrD-like helicase C-terminal" evidence="14">
    <location>
        <begin position="282"/>
        <end position="562"/>
    </location>
</feature>
<dbReference type="HAMAP" id="MF_01920">
    <property type="entry name" value="Helicase_Rep"/>
    <property type="match status" value="1"/>
</dbReference>
<dbReference type="GO" id="GO:0006260">
    <property type="term" value="P:DNA replication"/>
    <property type="evidence" value="ECO:0007669"/>
    <property type="project" value="UniProtKB-UniRule"/>
</dbReference>
<comment type="catalytic activity">
    <reaction evidence="9 11">
        <text>Couples ATP hydrolysis with the unwinding of duplex DNA by translocating in the 3'-5' direction.</text>
        <dbReference type="EC" id="5.6.2.4"/>
    </reaction>
</comment>
<dbReference type="EC" id="5.6.2.4" evidence="11"/>
<dbReference type="Pfam" id="PF13361">
    <property type="entry name" value="UvrD_C"/>
    <property type="match status" value="1"/>
</dbReference>
<evidence type="ECO:0000256" key="12">
    <source>
        <dbReference type="PROSITE-ProRule" id="PRU00560"/>
    </source>
</evidence>
<dbReference type="Proteomes" id="UP000235116">
    <property type="component" value="Chromosome"/>
</dbReference>
<dbReference type="InterPro" id="IPR000212">
    <property type="entry name" value="DNA_helicase_UvrD/REP"/>
</dbReference>
<dbReference type="EMBL" id="CP022684">
    <property type="protein sequence ID" value="AUM14900.1"/>
    <property type="molecule type" value="Genomic_DNA"/>
</dbReference>
<dbReference type="PANTHER" id="PTHR11070:SF64">
    <property type="entry name" value="ATP-DEPENDENT DNA HELICASE REP"/>
    <property type="match status" value="1"/>
</dbReference>
<sequence>MSQLNPRQSEAVHYIDGPLLVLAGAGSGKTSVITRKIAHLIQKCEIPAHRIVAVTFTNKAAREMKERVGQLVKGKQARGLTVSTFHNLGLNIIRKEHQRLGLKNGFSIFDDQDSRTLLTELLHRESDVGADEVDIIRHSISNWKNDLISPSQAISRANDEDEVRAAQTYAQYDRMLRAYNAVDFDDLILLPTVLLRDNEDVLEKWRNRIYYMLVDEYQDTNISQYLLVRLLVGNRARFTVVGDDDQSIYAWRGARPENLAQLAEDYPALKVIKLEQNYRSSGRILKCANKVIANNPHVFEKQLWSEHGYGDPIRIIRCRSEDHEAEKIASEILNQHLQKKRPFKDFAVLYRGNHQSRIIELKLQQFQVPYKVSGGSSFFSKAEIKDVMAYLRLIMNSDDDNAFLRIVNTPRRELGPTTLEKLGQYAQNRERSLFSVCCEMGLAETLKAKQYSMLKRFHDWIEETRENIQRGHAVGAIKQMIRDIDYENWLVEQSSSPKMAEKRMENVWQLIASIERMLEKADDENDVESVIGKLILLDILEQQKEEDDSDRVQLMTLHASKGLEFPYVFLMGMEEELLPHRTSIEEDNIEEERRLMYVGITRAKRELTMTYTAKRKQYGEEFEPTPSRFLDEMPQDDLAWEGRGFQKSKEEKQEIGNAHLANLKNLFD</sequence>
<protein>
    <recommendedName>
        <fullName evidence="11">ATP-dependent DNA helicase Rep</fullName>
        <ecNumber evidence="11">5.6.2.4</ecNumber>
    </recommendedName>
    <alternativeName>
        <fullName evidence="11">DNA 3'-5' helicase Rep</fullName>
    </alternativeName>
</protein>
<name>A0A2K9LRM8_9GAMM</name>
<dbReference type="GO" id="GO:0003697">
    <property type="term" value="F:single-stranded DNA binding"/>
    <property type="evidence" value="ECO:0007669"/>
    <property type="project" value="UniProtKB-UniRule"/>
</dbReference>
<dbReference type="KEGG" id="kak:Kalk_09470"/>
<dbReference type="GO" id="GO:0005829">
    <property type="term" value="C:cytosol"/>
    <property type="evidence" value="ECO:0007669"/>
    <property type="project" value="TreeGrafter"/>
</dbReference>
<dbReference type="Pfam" id="PF00580">
    <property type="entry name" value="UvrD-helicase"/>
    <property type="match status" value="1"/>
</dbReference>
<evidence type="ECO:0000256" key="2">
    <source>
        <dbReference type="ARBA" id="ARBA00022705"/>
    </source>
</evidence>
<dbReference type="InterPro" id="IPR005752">
    <property type="entry name" value="Helicase_Rep"/>
</dbReference>
<dbReference type="Gene3D" id="3.40.50.300">
    <property type="entry name" value="P-loop containing nucleotide triphosphate hydrolases"/>
    <property type="match status" value="2"/>
</dbReference>
<dbReference type="OrthoDB" id="9806690at2"/>
<evidence type="ECO:0000256" key="4">
    <source>
        <dbReference type="ARBA" id="ARBA00022801"/>
    </source>
</evidence>
<dbReference type="GO" id="GO:0016887">
    <property type="term" value="F:ATP hydrolysis activity"/>
    <property type="evidence" value="ECO:0007669"/>
    <property type="project" value="RHEA"/>
</dbReference>
<keyword evidence="5 11" id="KW-0347">Helicase</keyword>
<keyword evidence="4 11" id="KW-0378">Hydrolase</keyword>
<dbReference type="PANTHER" id="PTHR11070">
    <property type="entry name" value="UVRD / RECB / PCRA DNA HELICASE FAMILY MEMBER"/>
    <property type="match status" value="1"/>
</dbReference>
<evidence type="ECO:0000256" key="6">
    <source>
        <dbReference type="ARBA" id="ARBA00022840"/>
    </source>
</evidence>
<feature type="binding site" evidence="11">
    <location>
        <position position="279"/>
    </location>
    <ligand>
        <name>ATP</name>
        <dbReference type="ChEBI" id="CHEBI:30616"/>
    </ligand>
</feature>
<comment type="subunit">
    <text evidence="11">Homodimer.</text>
</comment>
<keyword evidence="6 11" id="KW-0067">ATP-binding</keyword>
<dbReference type="InterPro" id="IPR014017">
    <property type="entry name" value="DNA_helicase_UvrD-like_C"/>
</dbReference>
<dbReference type="NCBIfam" id="TIGR01074">
    <property type="entry name" value="rep"/>
    <property type="match status" value="1"/>
</dbReference>
<dbReference type="CDD" id="cd17932">
    <property type="entry name" value="DEXQc_UvrD"/>
    <property type="match status" value="1"/>
</dbReference>